<proteinExistence type="predicted"/>
<accession>A0ABV5YAW3</accession>
<feature type="transmembrane region" description="Helical" evidence="6">
    <location>
        <begin position="150"/>
        <end position="171"/>
    </location>
</feature>
<evidence type="ECO:0000256" key="5">
    <source>
        <dbReference type="ARBA" id="ARBA00023136"/>
    </source>
</evidence>
<keyword evidence="4 6" id="KW-1133">Transmembrane helix</keyword>
<evidence type="ECO:0000256" key="3">
    <source>
        <dbReference type="ARBA" id="ARBA00022692"/>
    </source>
</evidence>
<feature type="transmembrane region" description="Helical" evidence="6">
    <location>
        <begin position="177"/>
        <end position="197"/>
    </location>
</feature>
<sequence length="403" mass="41264">MRSALRPLAARRFRMLFFGRLVSFLGNAMAPVALAFAVLDLTGSASDLGIVLAARSLPTVALLLLGGVWADRLPRHVILVAFSLVAAGTQTAAGVLLIGGSAHVWQLALLEAANGMAAAFLGPASLGVVPQTVASGLIQPANALLRLAMNAAKVIGAGLAGVVVAAYGPGWAIAADAATFAAAAVFFGRLALPRIALPRAGVLGELRSGWREFRSRTWLWTIVVQFAFVNAAFTGGFNVLGPLVAKRDLGGATAWGLVVAFEAAGFIAGGLSALWHRPRRPLLLATYGVLAGVPVLFALAATAPVAVVLAAAFVAGIGFEIFGVQWDTVVQHNVPPDALSRVYAYDSLGSLVFNPLGQTLAGPAMAVLGLGGAIALNGTVILTATLAVLAVHDVRTLRGHVTA</sequence>
<feature type="transmembrane region" description="Helical" evidence="6">
    <location>
        <begin position="51"/>
        <end position="70"/>
    </location>
</feature>
<dbReference type="SUPFAM" id="SSF103473">
    <property type="entry name" value="MFS general substrate transporter"/>
    <property type="match status" value="1"/>
</dbReference>
<dbReference type="Gene3D" id="1.20.1250.20">
    <property type="entry name" value="MFS general substrate transporter like domains"/>
    <property type="match status" value="1"/>
</dbReference>
<reference evidence="7 8" key="1">
    <citation type="submission" date="2024-09" db="EMBL/GenBank/DDBJ databases">
        <authorList>
            <person name="Sun Q."/>
            <person name="Mori K."/>
        </authorList>
    </citation>
    <scope>NUCLEOTIDE SEQUENCE [LARGE SCALE GENOMIC DNA]</scope>
    <source>
        <strain evidence="7 8">TBRC 0563</strain>
    </source>
</reference>
<evidence type="ECO:0000256" key="4">
    <source>
        <dbReference type="ARBA" id="ARBA00022989"/>
    </source>
</evidence>
<evidence type="ECO:0000313" key="7">
    <source>
        <dbReference type="EMBL" id="MFB9832138.1"/>
    </source>
</evidence>
<dbReference type="InterPro" id="IPR036259">
    <property type="entry name" value="MFS_trans_sf"/>
</dbReference>
<dbReference type="RefSeq" id="WP_378197601.1">
    <property type="nucleotide sequence ID" value="NZ_JBHLZP010000039.1"/>
</dbReference>
<feature type="transmembrane region" description="Helical" evidence="6">
    <location>
        <begin position="218"/>
        <end position="240"/>
    </location>
</feature>
<keyword evidence="3 6" id="KW-0812">Transmembrane</keyword>
<dbReference type="Pfam" id="PF07690">
    <property type="entry name" value="MFS_1"/>
    <property type="match status" value="1"/>
</dbReference>
<name>A0ABV5YAW3_9ACTN</name>
<evidence type="ECO:0000256" key="1">
    <source>
        <dbReference type="ARBA" id="ARBA00004651"/>
    </source>
</evidence>
<organism evidence="7 8">
    <name type="scientific">Actinoallomurus acaciae</name>
    <dbReference type="NCBI Taxonomy" id="502577"/>
    <lineage>
        <taxon>Bacteria</taxon>
        <taxon>Bacillati</taxon>
        <taxon>Actinomycetota</taxon>
        <taxon>Actinomycetes</taxon>
        <taxon>Streptosporangiales</taxon>
        <taxon>Thermomonosporaceae</taxon>
        <taxon>Actinoallomurus</taxon>
    </lineage>
</organism>
<dbReference type="PRINTS" id="PR01988">
    <property type="entry name" value="EXPORTERBACE"/>
</dbReference>
<dbReference type="Proteomes" id="UP001589627">
    <property type="component" value="Unassembled WGS sequence"/>
</dbReference>
<keyword evidence="2" id="KW-1003">Cell membrane</keyword>
<evidence type="ECO:0000256" key="6">
    <source>
        <dbReference type="SAM" id="Phobius"/>
    </source>
</evidence>
<dbReference type="InterPro" id="IPR022324">
    <property type="entry name" value="Bacilysin_exporter_BacE_put"/>
</dbReference>
<dbReference type="PANTHER" id="PTHR23513:SF11">
    <property type="entry name" value="STAPHYLOFERRIN A TRANSPORTER"/>
    <property type="match status" value="1"/>
</dbReference>
<protein>
    <submittedName>
        <fullName evidence="7">MFS transporter</fullName>
    </submittedName>
</protein>
<dbReference type="EMBL" id="JBHLZP010000039">
    <property type="protein sequence ID" value="MFB9832138.1"/>
    <property type="molecule type" value="Genomic_DNA"/>
</dbReference>
<dbReference type="InterPro" id="IPR011701">
    <property type="entry name" value="MFS"/>
</dbReference>
<feature type="transmembrane region" description="Helical" evidence="6">
    <location>
        <begin position="287"/>
        <end position="319"/>
    </location>
</feature>
<comment type="caution">
    <text evidence="7">The sequence shown here is derived from an EMBL/GenBank/DDBJ whole genome shotgun (WGS) entry which is preliminary data.</text>
</comment>
<dbReference type="CDD" id="cd06173">
    <property type="entry name" value="MFS_MefA_like"/>
    <property type="match status" value="1"/>
</dbReference>
<keyword evidence="5 6" id="KW-0472">Membrane</keyword>
<comment type="subcellular location">
    <subcellularLocation>
        <location evidence="1">Cell membrane</location>
        <topology evidence="1">Multi-pass membrane protein</topology>
    </subcellularLocation>
</comment>
<feature type="transmembrane region" description="Helical" evidence="6">
    <location>
        <begin position="364"/>
        <end position="391"/>
    </location>
</feature>
<feature type="transmembrane region" description="Helical" evidence="6">
    <location>
        <begin position="252"/>
        <end position="275"/>
    </location>
</feature>
<gene>
    <name evidence="7" type="ORF">ACFFNX_08045</name>
</gene>
<feature type="transmembrane region" description="Helical" evidence="6">
    <location>
        <begin position="118"/>
        <end position="138"/>
    </location>
</feature>
<feature type="transmembrane region" description="Helical" evidence="6">
    <location>
        <begin position="77"/>
        <end position="98"/>
    </location>
</feature>
<evidence type="ECO:0000256" key="2">
    <source>
        <dbReference type="ARBA" id="ARBA00022475"/>
    </source>
</evidence>
<dbReference type="PANTHER" id="PTHR23513">
    <property type="entry name" value="INTEGRAL MEMBRANE EFFLUX PROTEIN-RELATED"/>
    <property type="match status" value="1"/>
</dbReference>
<keyword evidence="8" id="KW-1185">Reference proteome</keyword>
<evidence type="ECO:0000313" key="8">
    <source>
        <dbReference type="Proteomes" id="UP001589627"/>
    </source>
</evidence>